<protein>
    <submittedName>
        <fullName evidence="2">Uncharacterized protein</fullName>
    </submittedName>
</protein>
<proteinExistence type="predicted"/>
<gene>
    <name evidence="2" type="ORF">RZS28_08810</name>
</gene>
<keyword evidence="1" id="KW-1133">Transmembrane helix</keyword>
<keyword evidence="1" id="KW-0812">Transmembrane</keyword>
<feature type="transmembrane region" description="Helical" evidence="1">
    <location>
        <begin position="6"/>
        <end position="29"/>
    </location>
</feature>
<dbReference type="RefSeq" id="WP_407340932.1">
    <property type="nucleotide sequence ID" value="NZ_CP136862.1"/>
</dbReference>
<evidence type="ECO:0000256" key="1">
    <source>
        <dbReference type="SAM" id="Phobius"/>
    </source>
</evidence>
<organism evidence="2 3">
    <name type="scientific">Methylocapsa polymorpha</name>
    <dbReference type="NCBI Taxonomy" id="3080828"/>
    <lineage>
        <taxon>Bacteria</taxon>
        <taxon>Pseudomonadati</taxon>
        <taxon>Pseudomonadota</taxon>
        <taxon>Alphaproteobacteria</taxon>
        <taxon>Hyphomicrobiales</taxon>
        <taxon>Beijerinckiaceae</taxon>
        <taxon>Methylocapsa</taxon>
    </lineage>
</organism>
<evidence type="ECO:0000313" key="2">
    <source>
        <dbReference type="EMBL" id="WOJ91336.1"/>
    </source>
</evidence>
<dbReference type="Proteomes" id="UP001626536">
    <property type="component" value="Chromosome"/>
</dbReference>
<keyword evidence="3" id="KW-1185">Reference proteome</keyword>
<keyword evidence="1" id="KW-0472">Membrane</keyword>
<evidence type="ECO:0000313" key="3">
    <source>
        <dbReference type="Proteomes" id="UP001626536"/>
    </source>
</evidence>
<sequence length="61" mass="6627">MSKNMLAREVAVVVSVKLAIIIAAAFFVFGPGQRPRIDAASVQARLIGSFSQIQQPRNIFP</sequence>
<name>A0ABZ0HZK8_9HYPH</name>
<accession>A0ABZ0HZK8</accession>
<reference evidence="2 3" key="1">
    <citation type="submission" date="2023-10" db="EMBL/GenBank/DDBJ databases">
        <title>Novel methanotroph of the genus Methylocapsa from a subarctic wetland.</title>
        <authorList>
            <person name="Belova S.E."/>
            <person name="Oshkin I.Y."/>
            <person name="Miroshnikov K."/>
            <person name="Dedysh S.N."/>
        </authorList>
    </citation>
    <scope>NUCLEOTIDE SEQUENCE [LARGE SCALE GENOMIC DNA]</scope>
    <source>
        <strain evidence="2 3">RX1</strain>
    </source>
</reference>
<dbReference type="EMBL" id="CP136862">
    <property type="protein sequence ID" value="WOJ91336.1"/>
    <property type="molecule type" value="Genomic_DNA"/>
</dbReference>